<comment type="caution">
    <text evidence="1">The sequence shown here is derived from an EMBL/GenBank/DDBJ whole genome shotgun (WGS) entry which is preliminary data.</text>
</comment>
<proteinExistence type="predicted"/>
<evidence type="ECO:0000313" key="2">
    <source>
        <dbReference type="Proteomes" id="UP001196413"/>
    </source>
</evidence>
<evidence type="ECO:0000313" key="1">
    <source>
        <dbReference type="EMBL" id="KAJ1360159.1"/>
    </source>
</evidence>
<protein>
    <submittedName>
        <fullName evidence="1">Uncharacterized protein</fullName>
    </submittedName>
</protein>
<keyword evidence="2" id="KW-1185">Reference proteome</keyword>
<dbReference type="EMBL" id="JAHQIW010003786">
    <property type="protein sequence ID" value="KAJ1360159.1"/>
    <property type="molecule type" value="Genomic_DNA"/>
</dbReference>
<accession>A0AAD5QSN9</accession>
<sequence length="109" mass="11523">MEGVFLAHSFCSRCATELHRRRTVTGICTKMPQAGMGPPVAIMCNGPMETAAVPPQHLTTGGTISTRNTILASWSRTMRQSVVTRAIRMLASGPLGANFFSASVVVSGS</sequence>
<gene>
    <name evidence="1" type="ORF">KIN20_019073</name>
</gene>
<organism evidence="1 2">
    <name type="scientific">Parelaphostrongylus tenuis</name>
    <name type="common">Meningeal worm</name>
    <dbReference type="NCBI Taxonomy" id="148309"/>
    <lineage>
        <taxon>Eukaryota</taxon>
        <taxon>Metazoa</taxon>
        <taxon>Ecdysozoa</taxon>
        <taxon>Nematoda</taxon>
        <taxon>Chromadorea</taxon>
        <taxon>Rhabditida</taxon>
        <taxon>Rhabditina</taxon>
        <taxon>Rhabditomorpha</taxon>
        <taxon>Strongyloidea</taxon>
        <taxon>Metastrongylidae</taxon>
        <taxon>Parelaphostrongylus</taxon>
    </lineage>
</organism>
<dbReference type="Proteomes" id="UP001196413">
    <property type="component" value="Unassembled WGS sequence"/>
</dbReference>
<reference evidence="1" key="1">
    <citation type="submission" date="2021-06" db="EMBL/GenBank/DDBJ databases">
        <title>Parelaphostrongylus tenuis whole genome reference sequence.</title>
        <authorList>
            <person name="Garwood T.J."/>
            <person name="Larsen P.A."/>
            <person name="Fountain-Jones N.M."/>
            <person name="Garbe J.R."/>
            <person name="Macchietto M.G."/>
            <person name="Kania S.A."/>
            <person name="Gerhold R.W."/>
            <person name="Richards J.E."/>
            <person name="Wolf T.M."/>
        </authorList>
    </citation>
    <scope>NUCLEOTIDE SEQUENCE</scope>
    <source>
        <strain evidence="1">MNPRO001-30</strain>
        <tissue evidence="1">Meninges</tissue>
    </source>
</reference>
<name>A0AAD5QSN9_PARTN</name>
<dbReference type="AlphaFoldDB" id="A0AAD5QSN9"/>